<dbReference type="InterPro" id="IPR037522">
    <property type="entry name" value="HD_GYP_dom"/>
</dbReference>
<evidence type="ECO:0000313" key="4">
    <source>
        <dbReference type="Proteomes" id="UP000245412"/>
    </source>
</evidence>
<dbReference type="AlphaFoldDB" id="A0AB73T2M2"/>
<dbReference type="InterPro" id="IPR000160">
    <property type="entry name" value="GGDEF_dom"/>
</dbReference>
<feature type="domain" description="GGDEF" evidence="1">
    <location>
        <begin position="169"/>
        <end position="300"/>
    </location>
</feature>
<evidence type="ECO:0000259" key="2">
    <source>
        <dbReference type="PROSITE" id="PS51832"/>
    </source>
</evidence>
<dbReference type="PANTHER" id="PTHR43155:SF2">
    <property type="entry name" value="CYCLIC DI-GMP PHOSPHODIESTERASE PA4108"/>
    <property type="match status" value="1"/>
</dbReference>
<proteinExistence type="predicted"/>
<dbReference type="NCBIfam" id="TIGR00254">
    <property type="entry name" value="GGDEF"/>
    <property type="match status" value="1"/>
</dbReference>
<keyword evidence="4" id="KW-1185">Reference proteome</keyword>
<protein>
    <submittedName>
        <fullName evidence="3">PAS domain S-box-containing protein/diguanylate cyclase (GGDEF)-like protein</fullName>
    </submittedName>
</protein>
<dbReference type="InterPro" id="IPR035965">
    <property type="entry name" value="PAS-like_dom_sf"/>
</dbReference>
<dbReference type="SUPFAM" id="SSF55073">
    <property type="entry name" value="Nucleotide cyclase"/>
    <property type="match status" value="1"/>
</dbReference>
<accession>A0AB73T2M2</accession>
<dbReference type="Pfam" id="PF00990">
    <property type="entry name" value="GGDEF"/>
    <property type="match status" value="1"/>
</dbReference>
<dbReference type="PROSITE" id="PS50887">
    <property type="entry name" value="GGDEF"/>
    <property type="match status" value="1"/>
</dbReference>
<dbReference type="CDD" id="cd00077">
    <property type="entry name" value="HDc"/>
    <property type="match status" value="1"/>
</dbReference>
<dbReference type="EMBL" id="QGGY01000008">
    <property type="protein sequence ID" value="PWJ74656.1"/>
    <property type="molecule type" value="Genomic_DNA"/>
</dbReference>
<feature type="domain" description="HD-GYP" evidence="2">
    <location>
        <begin position="290"/>
        <end position="485"/>
    </location>
</feature>
<dbReference type="RefSeq" id="WP_257497737.1">
    <property type="nucleotide sequence ID" value="NZ_JANKBI010000006.1"/>
</dbReference>
<dbReference type="Pfam" id="PF13487">
    <property type="entry name" value="HD_5"/>
    <property type="match status" value="1"/>
</dbReference>
<evidence type="ECO:0000313" key="3">
    <source>
        <dbReference type="EMBL" id="PWJ74656.1"/>
    </source>
</evidence>
<dbReference type="InterPro" id="IPR029787">
    <property type="entry name" value="Nucleotide_cyclase"/>
</dbReference>
<dbReference type="Gene3D" id="3.30.70.270">
    <property type="match status" value="1"/>
</dbReference>
<reference evidence="3 4" key="1">
    <citation type="submission" date="2018-05" db="EMBL/GenBank/DDBJ databases">
        <authorList>
            <person name="Goeker M."/>
            <person name="Huntemann M."/>
            <person name="Clum A."/>
            <person name="Pillay M."/>
            <person name="Palaniappan K."/>
            <person name="Varghese N."/>
            <person name="Mikhailova N."/>
            <person name="Stamatis D."/>
            <person name="Reddy T."/>
            <person name="Daum C."/>
            <person name="Shapiro N."/>
            <person name="Ivanova N."/>
            <person name="Kyrpides N."/>
            <person name="Woyke T."/>
        </authorList>
    </citation>
    <scope>NUCLEOTIDE SEQUENCE [LARGE SCALE GENOMIC DNA]</scope>
    <source>
        <strain evidence="3 4">DSM 26524</strain>
    </source>
</reference>
<gene>
    <name evidence="3" type="ORF">C7383_10886</name>
</gene>
<dbReference type="Gene3D" id="3.30.450.20">
    <property type="entry name" value="PAS domain"/>
    <property type="match status" value="1"/>
</dbReference>
<dbReference type="InterPro" id="IPR003607">
    <property type="entry name" value="HD/PDEase_dom"/>
</dbReference>
<dbReference type="Proteomes" id="UP000245412">
    <property type="component" value="Unassembled WGS sequence"/>
</dbReference>
<dbReference type="InterPro" id="IPR043128">
    <property type="entry name" value="Rev_trsase/Diguanyl_cyclase"/>
</dbReference>
<sequence>MKQSDIREWLSENGTGELSYREIFEHAPAGYVVCRDDGQILMANREFYRMTGGEKKARASLTGYVAEKDHGELFSLLKKAECGTAASAISFLSTGKRQCIPVAVTASSIVGAAGLNKDKCILCILTDMETFAARYEEIAHENLCDAMTGLFNRRFYTQFLKQYDEKSGMPFSVMVLDLNGLKMINDSLGHQFGDKAIIGVADALKKYAGPGYQLARIGGDEIVGLFPETGPDEVQKYMERVEREVASHKLGGLTLSFSWGMAVKRKEEEGLNVTIHAAEDAMYSQKVIRSTQQKSETVDIVLKTLFQKSPRFHNHCRNVSVMAAEFGRYLGYDEKGLQNLQQLGYLHDIGMASMSGEVLDKNVPLKRAERLEVKRHPEVGYRILYSAPELRNKALSILYHHENWDGSGYPYHISGDRIPEEAMIIHIVDTYDRARFGYLGVEGKPQESVLADIRNQSGKKFSPKIAEAFEKWMRVKAAERVTEHGVNGN</sequence>
<dbReference type="Pfam" id="PF13188">
    <property type="entry name" value="PAS_8"/>
    <property type="match status" value="1"/>
</dbReference>
<dbReference type="PANTHER" id="PTHR43155">
    <property type="entry name" value="CYCLIC DI-GMP PHOSPHODIESTERASE PA4108-RELATED"/>
    <property type="match status" value="1"/>
</dbReference>
<dbReference type="SUPFAM" id="SSF109604">
    <property type="entry name" value="HD-domain/PDEase-like"/>
    <property type="match status" value="1"/>
</dbReference>
<name>A0AB73T2M2_9FIRM</name>
<organism evidence="3 4">
    <name type="scientific">Murimonas intestini</name>
    <dbReference type="NCBI Taxonomy" id="1337051"/>
    <lineage>
        <taxon>Bacteria</taxon>
        <taxon>Bacillati</taxon>
        <taxon>Bacillota</taxon>
        <taxon>Clostridia</taxon>
        <taxon>Lachnospirales</taxon>
        <taxon>Lachnospiraceae</taxon>
        <taxon>Murimonas</taxon>
    </lineage>
</organism>
<dbReference type="Gene3D" id="1.10.3210.10">
    <property type="entry name" value="Hypothetical protein af1432"/>
    <property type="match status" value="1"/>
</dbReference>
<dbReference type="SMART" id="SM00471">
    <property type="entry name" value="HDc"/>
    <property type="match status" value="1"/>
</dbReference>
<dbReference type="PROSITE" id="PS51832">
    <property type="entry name" value="HD_GYP"/>
    <property type="match status" value="1"/>
</dbReference>
<dbReference type="SMART" id="SM00267">
    <property type="entry name" value="GGDEF"/>
    <property type="match status" value="1"/>
</dbReference>
<evidence type="ECO:0000259" key="1">
    <source>
        <dbReference type="PROSITE" id="PS50887"/>
    </source>
</evidence>
<dbReference type="NCBIfam" id="TIGR00229">
    <property type="entry name" value="sensory_box"/>
    <property type="match status" value="1"/>
</dbReference>
<dbReference type="CDD" id="cd01949">
    <property type="entry name" value="GGDEF"/>
    <property type="match status" value="1"/>
</dbReference>
<dbReference type="InterPro" id="IPR000014">
    <property type="entry name" value="PAS"/>
</dbReference>
<dbReference type="SUPFAM" id="SSF55785">
    <property type="entry name" value="PYP-like sensor domain (PAS domain)"/>
    <property type="match status" value="1"/>
</dbReference>
<comment type="caution">
    <text evidence="3">The sequence shown here is derived from an EMBL/GenBank/DDBJ whole genome shotgun (WGS) entry which is preliminary data.</text>
</comment>